<keyword evidence="3" id="KW-0520">NAD</keyword>
<reference evidence="10" key="2">
    <citation type="submission" date="2021-05" db="UniProtKB">
        <authorList>
            <consortium name="EnsemblPlants"/>
        </authorList>
    </citation>
    <scope>IDENTIFICATION</scope>
    <source>
        <strain evidence="10">subsp. malaccensis</strain>
    </source>
</reference>
<evidence type="ECO:0000256" key="1">
    <source>
        <dbReference type="ARBA" id="ARBA00009986"/>
    </source>
</evidence>
<keyword evidence="11" id="KW-1185">Reference proteome</keyword>
<dbReference type="FunFam" id="3.40.605.10:FF:000004">
    <property type="entry name" value="Aldehyde dehydrogenase"/>
    <property type="match status" value="1"/>
</dbReference>
<dbReference type="Gramene" id="Ma08_t11500.1">
    <property type="protein sequence ID" value="Ma08_p11500.1"/>
    <property type="gene ID" value="Ma08_g11500"/>
</dbReference>
<dbReference type="GO" id="GO:0004029">
    <property type="term" value="F:aldehyde dehydrogenase (NAD+) activity"/>
    <property type="evidence" value="ECO:0000318"/>
    <property type="project" value="GO_Central"/>
</dbReference>
<protein>
    <recommendedName>
        <fullName evidence="4">aldehyde dehydrogenase (NAD(+))</fullName>
        <ecNumber evidence="4">1.2.1.3</ecNumber>
    </recommendedName>
</protein>
<comment type="similarity">
    <text evidence="1 7">Belongs to the aldehyde dehydrogenase family.</text>
</comment>
<dbReference type="Pfam" id="PF00171">
    <property type="entry name" value="Aldedh"/>
    <property type="match status" value="1"/>
</dbReference>
<dbReference type="InParanoid" id="A0A804K5H1"/>
<dbReference type="InterPro" id="IPR016160">
    <property type="entry name" value="Ald_DH_CS_CYS"/>
</dbReference>
<dbReference type="EnsemblPlants" id="Ma08_t11500.1">
    <property type="protein sequence ID" value="Ma08_p11500.1"/>
    <property type="gene ID" value="Ma08_g11500"/>
</dbReference>
<dbReference type="GO" id="GO:0009737">
    <property type="term" value="P:response to abscisic acid"/>
    <property type="evidence" value="ECO:0007669"/>
    <property type="project" value="UniProtKB-ARBA"/>
</dbReference>
<evidence type="ECO:0000313" key="11">
    <source>
        <dbReference type="Proteomes" id="UP000012960"/>
    </source>
</evidence>
<gene>
    <name evidence="9" type="ORF">GSMUA_345010.1</name>
</gene>
<comment type="catalytic activity">
    <reaction evidence="5">
        <text>an aldehyde + NAD(+) + H2O = a carboxylate + NADH + 2 H(+)</text>
        <dbReference type="Rhea" id="RHEA:16185"/>
        <dbReference type="ChEBI" id="CHEBI:15377"/>
        <dbReference type="ChEBI" id="CHEBI:15378"/>
        <dbReference type="ChEBI" id="CHEBI:17478"/>
        <dbReference type="ChEBI" id="CHEBI:29067"/>
        <dbReference type="ChEBI" id="CHEBI:57540"/>
        <dbReference type="ChEBI" id="CHEBI:57945"/>
        <dbReference type="EC" id="1.2.1.3"/>
    </reaction>
</comment>
<evidence type="ECO:0000259" key="8">
    <source>
        <dbReference type="Pfam" id="PF00171"/>
    </source>
</evidence>
<evidence type="ECO:0000256" key="4">
    <source>
        <dbReference type="ARBA" id="ARBA00024226"/>
    </source>
</evidence>
<dbReference type="EC" id="1.2.1.3" evidence="4"/>
<dbReference type="GO" id="GO:0006081">
    <property type="term" value="P:aldehyde metabolic process"/>
    <property type="evidence" value="ECO:0000318"/>
    <property type="project" value="GO_Central"/>
</dbReference>
<evidence type="ECO:0000313" key="10">
    <source>
        <dbReference type="EnsemblPlants" id="Ma08_p11500.1"/>
    </source>
</evidence>
<dbReference type="InterPro" id="IPR029510">
    <property type="entry name" value="Ald_DH_CS_GLU"/>
</dbReference>
<accession>A0A804K5H1</accession>
<dbReference type="FunFam" id="3.40.309.10:FF:000003">
    <property type="entry name" value="Aldehyde dehydrogenase"/>
    <property type="match status" value="1"/>
</dbReference>
<dbReference type="PANTHER" id="PTHR43570:SF17">
    <property type="entry name" value="ALDEHYDE DEHYDROGENASE FAMILY 3 MEMBER F1"/>
    <property type="match status" value="1"/>
</dbReference>
<dbReference type="PROSITE" id="PS00070">
    <property type="entry name" value="ALDEHYDE_DEHYDR_CYS"/>
    <property type="match status" value="1"/>
</dbReference>
<dbReference type="InterPro" id="IPR012394">
    <property type="entry name" value="Aldehyde_DH_NAD(P)"/>
</dbReference>
<name>A0A804K5H1_MUSAM</name>
<dbReference type="SMR" id="A0A804K5H1"/>
<dbReference type="InterPro" id="IPR016161">
    <property type="entry name" value="Ald_DH/histidinol_DH"/>
</dbReference>
<evidence type="ECO:0000256" key="3">
    <source>
        <dbReference type="ARBA" id="ARBA00023027"/>
    </source>
</evidence>
<dbReference type="GO" id="GO:0005737">
    <property type="term" value="C:cytoplasm"/>
    <property type="evidence" value="ECO:0000318"/>
    <property type="project" value="GO_Central"/>
</dbReference>
<dbReference type="Proteomes" id="UP000012960">
    <property type="component" value="Unplaced"/>
</dbReference>
<evidence type="ECO:0000256" key="7">
    <source>
        <dbReference type="RuleBase" id="RU003345"/>
    </source>
</evidence>
<dbReference type="OrthoDB" id="440325at2759"/>
<dbReference type="InterPro" id="IPR016163">
    <property type="entry name" value="Ald_DH_C"/>
</dbReference>
<reference evidence="9" key="1">
    <citation type="submission" date="2021-03" db="EMBL/GenBank/DDBJ databases">
        <authorList>
            <consortium name="Genoscope - CEA"/>
            <person name="William W."/>
        </authorList>
    </citation>
    <scope>NUCLEOTIDE SEQUENCE</scope>
    <source>
        <strain evidence="9">Doubled-haploid Pahang</strain>
    </source>
</reference>
<dbReference type="OMA" id="KMFGDNP"/>
<dbReference type="PROSITE" id="PS00687">
    <property type="entry name" value="ALDEHYDE_DEHYDR_GLU"/>
    <property type="match status" value="1"/>
</dbReference>
<dbReference type="AlphaFoldDB" id="A0A804K5H1"/>
<dbReference type="EMBL" id="HG996472">
    <property type="protein sequence ID" value="CAG1831247.1"/>
    <property type="molecule type" value="Genomic_DNA"/>
</dbReference>
<dbReference type="Gene3D" id="3.40.309.10">
    <property type="entry name" value="Aldehyde Dehydrogenase, Chain A, domain 2"/>
    <property type="match status" value="1"/>
</dbReference>
<feature type="domain" description="Aldehyde dehydrogenase" evidence="8">
    <location>
        <begin position="21"/>
        <end position="399"/>
    </location>
</feature>
<keyword evidence="2 7" id="KW-0560">Oxidoreductase</keyword>
<evidence type="ECO:0000313" key="9">
    <source>
        <dbReference type="EMBL" id="CAG1831247.1"/>
    </source>
</evidence>
<evidence type="ECO:0000256" key="6">
    <source>
        <dbReference type="PROSITE-ProRule" id="PRU10007"/>
    </source>
</evidence>
<dbReference type="PANTHER" id="PTHR43570">
    <property type="entry name" value="ALDEHYDE DEHYDROGENASE"/>
    <property type="match status" value="1"/>
</dbReference>
<evidence type="ECO:0000256" key="5">
    <source>
        <dbReference type="ARBA" id="ARBA00049194"/>
    </source>
</evidence>
<proteinExistence type="inferred from homology"/>
<dbReference type="InterPro" id="IPR016162">
    <property type="entry name" value="Ald_DH_N"/>
</dbReference>
<dbReference type="SUPFAM" id="SSF53720">
    <property type="entry name" value="ALDH-like"/>
    <property type="match status" value="1"/>
</dbReference>
<dbReference type="FunCoup" id="A0A804K5H1">
    <property type="interactions" value="2348"/>
</dbReference>
<dbReference type="Gene3D" id="3.40.605.10">
    <property type="entry name" value="Aldehyde Dehydrogenase, Chain A, domain 1"/>
    <property type="match status" value="1"/>
</dbReference>
<evidence type="ECO:0000256" key="2">
    <source>
        <dbReference type="ARBA" id="ARBA00023002"/>
    </source>
</evidence>
<dbReference type="InterPro" id="IPR015590">
    <property type="entry name" value="Aldehyde_DH_dom"/>
</dbReference>
<sequence>MESVGVEGVANEVRTDYESGKTRSLAWRRSQLKALQRLLYEEEEGMFTALKQDLGKHQAEAYRDEVGILIKSVNYALENLKKWMTPCRVPVPLLAFPTRGELVPEPLGVVLIFSSWNFPIGLSLEPLIGAIAAGNAIVLKPSELAPASSNFLAKSVPKYLDSMSVKVVRGGPDVGQKLLEQKWDKIFFTGSSRVARIVMAAAAKHLTPVAVELGGKSPAIFDSLSSARDRKVAVERIVGAKWVPCSGQVCIGVDYVLVEEQFAPILIDQLKATLEKFYPRFDCLSRIINEQHFQRLSNLIKDPSVAATIIHGGSLDSETLFIEPTILLDPPLDAEIMNEEIFGPLLPIITLKKIEDSIEFIRARPKPLVIYAFTKDEKLRSRITAETSSGSLTFNDTMIQVLSLCNLIFITPWHRSRSFHCLLVVRVRRIAIWRSGWEWVRTVPRQVLLRHVQSHESRAEEELPAGVHVPVPAMGCMEAALHAIRLPLRLRHSAPSPAGLETRLISTRSPLLLAAMITAAIICRNNRLYLPFDIINR</sequence>
<organism evidence="10 11">
    <name type="scientific">Musa acuminata subsp. malaccensis</name>
    <name type="common">Wild banana</name>
    <name type="synonym">Musa malaccensis</name>
    <dbReference type="NCBI Taxonomy" id="214687"/>
    <lineage>
        <taxon>Eukaryota</taxon>
        <taxon>Viridiplantae</taxon>
        <taxon>Streptophyta</taxon>
        <taxon>Embryophyta</taxon>
        <taxon>Tracheophyta</taxon>
        <taxon>Spermatophyta</taxon>
        <taxon>Magnoliopsida</taxon>
        <taxon>Liliopsida</taxon>
        <taxon>Zingiberales</taxon>
        <taxon>Musaceae</taxon>
        <taxon>Musa</taxon>
    </lineage>
</organism>
<feature type="active site" evidence="6">
    <location>
        <position position="212"/>
    </location>
</feature>